<feature type="compositionally biased region" description="Basic and acidic residues" evidence="2">
    <location>
        <begin position="309"/>
        <end position="318"/>
    </location>
</feature>
<reference evidence="4 5" key="1">
    <citation type="journal article" date="2021" name="Commun. Biol.">
        <title>The genome of Shorea leprosula (Dipterocarpaceae) highlights the ecological relevance of drought in aseasonal tropical rainforests.</title>
        <authorList>
            <person name="Ng K.K.S."/>
            <person name="Kobayashi M.J."/>
            <person name="Fawcett J.A."/>
            <person name="Hatakeyama M."/>
            <person name="Paape T."/>
            <person name="Ng C.H."/>
            <person name="Ang C.C."/>
            <person name="Tnah L.H."/>
            <person name="Lee C.T."/>
            <person name="Nishiyama T."/>
            <person name="Sese J."/>
            <person name="O'Brien M.J."/>
            <person name="Copetti D."/>
            <person name="Mohd Noor M.I."/>
            <person name="Ong R.C."/>
            <person name="Putra M."/>
            <person name="Sireger I.Z."/>
            <person name="Indrioko S."/>
            <person name="Kosugi Y."/>
            <person name="Izuno A."/>
            <person name="Isagi Y."/>
            <person name="Lee S.L."/>
            <person name="Shimizu K.K."/>
        </authorList>
    </citation>
    <scope>NUCLEOTIDE SEQUENCE [LARGE SCALE GENOMIC DNA]</scope>
    <source>
        <strain evidence="4">214</strain>
    </source>
</reference>
<evidence type="ECO:0000259" key="3">
    <source>
        <dbReference type="Pfam" id="PF10536"/>
    </source>
</evidence>
<feature type="region of interest" description="Disordered" evidence="2">
    <location>
        <begin position="305"/>
        <end position="385"/>
    </location>
</feature>
<sequence length="639" mass="72506">MSISLFDICSLTGLPCIGEEVSALLPAVPVEEYDPGDTRTTFLSFQRNSILATKKFIPLAVDLAHGKKFALAQFMLGYIYRGCYDVTIFPFGKFSGALWVLQLWLYSYFPTVAPEFEKVDEEDLLTYGMCVQDVKKLPQSFKTYFNYFASLSIDRSNAEFAVFLERKYGPKWYKAHRNSEEFKACWKAYISPRDLFIGYSIGGPQSRCSSELYAPTQFCRQLGYCQDIPAPPQFTGNVCFPLRFLFPDIESIQEQVQLTSTFLNSIDLQLPPLSHSDCTKAYKDWWTSHFTSRFCAVMNSLDQFAPPENNRKEDKSKAENPPPLGKVKNSSNEKPKTQPAKRKTSSPQISDKEDAPNKIAKESNEEADFSREELQPVTTSPPRPIAPAKATSLMIEIDDDVLESEVFAQLDLLDDFLEIERSMPPRSKDKIMEEEKNNPDIPSQESIDAATHLLLELLNGNPSELCQIVDQNEAFNAAEVLSKAPTLDASVRMFWSNFPTVYKNFSQQFMNEKKVVSEATAAADLARQCKDAVEKKKSIYEKVKNSISTQMKLHQDNLDEIAKLEARLAELKKATTKEEDNLKSLRAERSKLLVELKEEGREALAAKSEAAQQEEKAKEANNTLQQMRDEWATWMQNLC</sequence>
<evidence type="ECO:0000313" key="5">
    <source>
        <dbReference type="Proteomes" id="UP001054252"/>
    </source>
</evidence>
<dbReference type="EMBL" id="BPVZ01000245">
    <property type="protein sequence ID" value="GKV48087.1"/>
    <property type="molecule type" value="Genomic_DNA"/>
</dbReference>
<protein>
    <recommendedName>
        <fullName evidence="3">Aminotransferase-like plant mobile domain-containing protein</fullName>
    </recommendedName>
</protein>
<feature type="compositionally biased region" description="Basic and acidic residues" evidence="2">
    <location>
        <begin position="350"/>
        <end position="374"/>
    </location>
</feature>
<dbReference type="GO" id="GO:0010073">
    <property type="term" value="P:meristem maintenance"/>
    <property type="evidence" value="ECO:0007669"/>
    <property type="project" value="InterPro"/>
</dbReference>
<feature type="domain" description="Aminotransferase-like plant mobile" evidence="3">
    <location>
        <begin position="53"/>
        <end position="286"/>
    </location>
</feature>
<evidence type="ECO:0000313" key="4">
    <source>
        <dbReference type="EMBL" id="GKV48087.1"/>
    </source>
</evidence>
<keyword evidence="1" id="KW-0175">Coiled coil</keyword>
<dbReference type="PANTHER" id="PTHR46033:SF65">
    <property type="entry name" value="AMINOTRANSFERASE-LIKE PLANT MOBILE DOMAIN-CONTAINING PROTEIN"/>
    <property type="match status" value="1"/>
</dbReference>
<dbReference type="InterPro" id="IPR019557">
    <property type="entry name" value="AminoTfrase-like_pln_mobile"/>
</dbReference>
<dbReference type="PANTHER" id="PTHR46033">
    <property type="entry name" value="PROTEIN MAIN-LIKE 2"/>
    <property type="match status" value="1"/>
</dbReference>
<evidence type="ECO:0000256" key="1">
    <source>
        <dbReference type="SAM" id="Coils"/>
    </source>
</evidence>
<evidence type="ECO:0000256" key="2">
    <source>
        <dbReference type="SAM" id="MobiDB-lite"/>
    </source>
</evidence>
<gene>
    <name evidence="4" type="ORF">SLEP1_g54923</name>
</gene>
<comment type="caution">
    <text evidence="4">The sequence shown here is derived from an EMBL/GenBank/DDBJ whole genome shotgun (WGS) entry which is preliminary data.</text>
</comment>
<dbReference type="InterPro" id="IPR044824">
    <property type="entry name" value="MAIN-like"/>
</dbReference>
<name>A0AAV5MHZ4_9ROSI</name>
<accession>A0AAV5MHZ4</accession>
<proteinExistence type="predicted"/>
<dbReference type="Proteomes" id="UP001054252">
    <property type="component" value="Unassembled WGS sequence"/>
</dbReference>
<keyword evidence="5" id="KW-1185">Reference proteome</keyword>
<organism evidence="4 5">
    <name type="scientific">Rubroshorea leprosula</name>
    <dbReference type="NCBI Taxonomy" id="152421"/>
    <lineage>
        <taxon>Eukaryota</taxon>
        <taxon>Viridiplantae</taxon>
        <taxon>Streptophyta</taxon>
        <taxon>Embryophyta</taxon>
        <taxon>Tracheophyta</taxon>
        <taxon>Spermatophyta</taxon>
        <taxon>Magnoliopsida</taxon>
        <taxon>eudicotyledons</taxon>
        <taxon>Gunneridae</taxon>
        <taxon>Pentapetalae</taxon>
        <taxon>rosids</taxon>
        <taxon>malvids</taxon>
        <taxon>Malvales</taxon>
        <taxon>Dipterocarpaceae</taxon>
        <taxon>Rubroshorea</taxon>
    </lineage>
</organism>
<dbReference type="Pfam" id="PF10536">
    <property type="entry name" value="PMD"/>
    <property type="match status" value="1"/>
</dbReference>
<feature type="coiled-coil region" evidence="1">
    <location>
        <begin position="554"/>
        <end position="630"/>
    </location>
</feature>
<dbReference type="AlphaFoldDB" id="A0AAV5MHZ4"/>